<proteinExistence type="predicted"/>
<protein>
    <submittedName>
        <fullName evidence="2">Uncharacterized protein</fullName>
    </submittedName>
</protein>
<evidence type="ECO:0000313" key="3">
    <source>
        <dbReference type="Proteomes" id="UP000814176"/>
    </source>
</evidence>
<dbReference type="EMBL" id="JADCUA010000007">
    <property type="protein sequence ID" value="KAH9838670.1"/>
    <property type="molecule type" value="Genomic_DNA"/>
</dbReference>
<dbReference type="GeneID" id="72004105"/>
<accession>A0ABQ8KKN2</accession>
<keyword evidence="3" id="KW-1185">Reference proteome</keyword>
<dbReference type="RefSeq" id="XP_047780585.1">
    <property type="nucleotide sequence ID" value="XM_047923373.1"/>
</dbReference>
<organism evidence="2 3">
    <name type="scientific">Rhodofomes roseus</name>
    <dbReference type="NCBI Taxonomy" id="34475"/>
    <lineage>
        <taxon>Eukaryota</taxon>
        <taxon>Fungi</taxon>
        <taxon>Dikarya</taxon>
        <taxon>Basidiomycota</taxon>
        <taxon>Agaricomycotina</taxon>
        <taxon>Agaricomycetes</taxon>
        <taxon>Polyporales</taxon>
        <taxon>Rhodofomes</taxon>
    </lineage>
</organism>
<evidence type="ECO:0000313" key="2">
    <source>
        <dbReference type="EMBL" id="KAH9838670.1"/>
    </source>
</evidence>
<comment type="caution">
    <text evidence="2">The sequence shown here is derived from an EMBL/GenBank/DDBJ whole genome shotgun (WGS) entry which is preliminary data.</text>
</comment>
<sequence length="249" mass="27570">MAAHPHPAVPPNFRRKRCSRVDTGAKNGAFGSLADHTAAALSKAGARARGAFKAHARSRRDGLLRRGCSEAYGRVDAEGEDGEDGSDESRTHDIWSKMIEDWKALIDSWVCELKRRRVLLSVQSPRSIYTSIPHHKWRLGSSDHCMQAAYSLYMLPTVGSRYGRNERLEMYNPDVPVATALDAVLSVRQSALEHLRAIHWPQMSEIRSSLLSGNTSARHFEPSACLDPRAGAAFVSRSRNCQQHPGTGQ</sequence>
<reference evidence="2 3" key="1">
    <citation type="journal article" date="2021" name="Environ. Microbiol.">
        <title>Gene family expansions and transcriptome signatures uncover fungal adaptations to wood decay.</title>
        <authorList>
            <person name="Hage H."/>
            <person name="Miyauchi S."/>
            <person name="Viragh M."/>
            <person name="Drula E."/>
            <person name="Min B."/>
            <person name="Chaduli D."/>
            <person name="Navarro D."/>
            <person name="Favel A."/>
            <person name="Norest M."/>
            <person name="Lesage-Meessen L."/>
            <person name="Balint B."/>
            <person name="Merenyi Z."/>
            <person name="de Eugenio L."/>
            <person name="Morin E."/>
            <person name="Martinez A.T."/>
            <person name="Baldrian P."/>
            <person name="Stursova M."/>
            <person name="Martinez M.J."/>
            <person name="Novotny C."/>
            <person name="Magnuson J.K."/>
            <person name="Spatafora J.W."/>
            <person name="Maurice S."/>
            <person name="Pangilinan J."/>
            <person name="Andreopoulos W."/>
            <person name="LaButti K."/>
            <person name="Hundley H."/>
            <person name="Na H."/>
            <person name="Kuo A."/>
            <person name="Barry K."/>
            <person name="Lipzen A."/>
            <person name="Henrissat B."/>
            <person name="Riley R."/>
            <person name="Ahrendt S."/>
            <person name="Nagy L.G."/>
            <person name="Grigoriev I.V."/>
            <person name="Martin F."/>
            <person name="Rosso M.N."/>
        </authorList>
    </citation>
    <scope>NUCLEOTIDE SEQUENCE [LARGE SCALE GENOMIC DNA]</scope>
    <source>
        <strain evidence="2 3">CIRM-BRFM 1785</strain>
    </source>
</reference>
<evidence type="ECO:0000256" key="1">
    <source>
        <dbReference type="SAM" id="MobiDB-lite"/>
    </source>
</evidence>
<gene>
    <name evidence="2" type="ORF">C8Q71DRAFT_752428</name>
</gene>
<name>A0ABQ8KKN2_9APHY</name>
<dbReference type="Proteomes" id="UP000814176">
    <property type="component" value="Unassembled WGS sequence"/>
</dbReference>
<feature type="region of interest" description="Disordered" evidence="1">
    <location>
        <begin position="1"/>
        <end position="20"/>
    </location>
</feature>